<dbReference type="InterPro" id="IPR058625">
    <property type="entry name" value="MdtA-like_BSH"/>
</dbReference>
<evidence type="ECO:0000313" key="6">
    <source>
        <dbReference type="EMBL" id="KZB66112.1"/>
    </source>
</evidence>
<dbReference type="SUPFAM" id="SSF111369">
    <property type="entry name" value="HlyD-like secretion proteins"/>
    <property type="match status" value="1"/>
</dbReference>
<feature type="transmembrane region" description="Helical" evidence="3">
    <location>
        <begin position="29"/>
        <end position="47"/>
    </location>
</feature>
<dbReference type="Pfam" id="PF25990">
    <property type="entry name" value="Beta-barrel_YknX"/>
    <property type="match status" value="1"/>
</dbReference>
<evidence type="ECO:0000259" key="4">
    <source>
        <dbReference type="Pfam" id="PF25917"/>
    </source>
</evidence>
<evidence type="ECO:0000256" key="1">
    <source>
        <dbReference type="ARBA" id="ARBA00004196"/>
    </source>
</evidence>
<evidence type="ECO:0000313" key="7">
    <source>
        <dbReference type="Proteomes" id="UP000076335"/>
    </source>
</evidence>
<keyword evidence="2" id="KW-0175">Coiled coil</keyword>
<dbReference type="GO" id="GO:1990195">
    <property type="term" value="C:macrolide transmembrane transporter complex"/>
    <property type="evidence" value="ECO:0007669"/>
    <property type="project" value="InterPro"/>
</dbReference>
<comment type="caution">
    <text evidence="6">The sequence shown here is derived from an EMBL/GenBank/DDBJ whole genome shotgun (WGS) entry which is preliminary data.</text>
</comment>
<feature type="coiled-coil region" evidence="2">
    <location>
        <begin position="104"/>
        <end position="145"/>
    </location>
</feature>
<dbReference type="Proteomes" id="UP000076335">
    <property type="component" value="Unassembled WGS sequence"/>
</dbReference>
<dbReference type="GO" id="GO:1990961">
    <property type="term" value="P:xenobiotic detoxification by transmembrane export across the plasma membrane"/>
    <property type="evidence" value="ECO:0007669"/>
    <property type="project" value="InterPro"/>
</dbReference>
<sequence length="381" mass="41332">MTEKNENAGASAGNEQNVAKRKKHWLRPVLLLAGPLAVIVGGAYWYYSGGRFVGTENAYIHADMVAISPQIDGPISEILIHENQRVEKGDVLFRIDPRPYQIAVERAHANLAATAQEIEALKQSYEELQGSLELAKINLDFAKKKYDRQAALRKSNVASQASFDEAQNALLAAKQRIVLDQRAMKTTLAKLGGNYDTPITDLPQYQQAKYALDQAELDLAHTEITAPFRGVISNKPEEGAYAKAGQAMASLVSSDAVWIDANFKEVDLTYLEPGQEAEISVDAYPGKVWHGVVHSVAPATGAEFSVIPAQNATGNWVKVVQRVPVRIAVDIENGGPELRAGMSTEVEVDTHHKRELPAFAAAALGWIGINQAEAGTEGAVQ</sequence>
<organism evidence="6 7">
    <name type="scientific">Thalassospira lucentensis</name>
    <dbReference type="NCBI Taxonomy" id="168935"/>
    <lineage>
        <taxon>Bacteria</taxon>
        <taxon>Pseudomonadati</taxon>
        <taxon>Pseudomonadota</taxon>
        <taxon>Alphaproteobacteria</taxon>
        <taxon>Rhodospirillales</taxon>
        <taxon>Thalassospiraceae</taxon>
        <taxon>Thalassospira</taxon>
    </lineage>
</organism>
<evidence type="ECO:0000259" key="5">
    <source>
        <dbReference type="Pfam" id="PF25990"/>
    </source>
</evidence>
<dbReference type="AlphaFoldDB" id="A0A154L6T3"/>
<reference evidence="6 7" key="1">
    <citation type="submission" date="2015-12" db="EMBL/GenBank/DDBJ databases">
        <title>Genome sequence of Thalassospira lucentensis MCCC 1A02072.</title>
        <authorList>
            <person name="Lu L."/>
            <person name="Lai Q."/>
            <person name="Shao Z."/>
            <person name="Qian P."/>
        </authorList>
    </citation>
    <scope>NUCLEOTIDE SEQUENCE [LARGE SCALE GENOMIC DNA]</scope>
    <source>
        <strain evidence="6 7">MCCC 1A02072</strain>
    </source>
</reference>
<dbReference type="OrthoDB" id="9811754at2"/>
<dbReference type="EMBL" id="LPVY01000007">
    <property type="protein sequence ID" value="KZB66112.1"/>
    <property type="molecule type" value="Genomic_DNA"/>
</dbReference>
<dbReference type="GO" id="GO:0019898">
    <property type="term" value="C:extrinsic component of membrane"/>
    <property type="evidence" value="ECO:0007669"/>
    <property type="project" value="InterPro"/>
</dbReference>
<dbReference type="Gene3D" id="2.40.50.100">
    <property type="match status" value="1"/>
</dbReference>
<name>A0A154L6T3_9PROT</name>
<comment type="subcellular location">
    <subcellularLocation>
        <location evidence="1">Cell envelope</location>
    </subcellularLocation>
</comment>
<dbReference type="Gene3D" id="2.40.30.170">
    <property type="match status" value="1"/>
</dbReference>
<dbReference type="PANTHER" id="PTHR30386:SF19">
    <property type="entry name" value="MULTIDRUG EXPORT PROTEIN EMRA-RELATED"/>
    <property type="match status" value="1"/>
</dbReference>
<dbReference type="Gene3D" id="6.10.140.1990">
    <property type="match status" value="1"/>
</dbReference>
<keyword evidence="3" id="KW-0812">Transmembrane</keyword>
<dbReference type="InterPro" id="IPR058636">
    <property type="entry name" value="Beta-barrel_YknX"/>
</dbReference>
<feature type="domain" description="YknX-like beta-barrel" evidence="5">
    <location>
        <begin position="259"/>
        <end position="348"/>
    </location>
</feature>
<evidence type="ECO:0000256" key="2">
    <source>
        <dbReference type="SAM" id="Coils"/>
    </source>
</evidence>
<dbReference type="Pfam" id="PF25917">
    <property type="entry name" value="BSH_RND"/>
    <property type="match status" value="1"/>
</dbReference>
<proteinExistence type="predicted"/>
<dbReference type="InterPro" id="IPR030190">
    <property type="entry name" value="MacA_alpha-hairpin_sf"/>
</dbReference>
<keyword evidence="3" id="KW-1133">Transmembrane helix</keyword>
<dbReference type="GO" id="GO:0030313">
    <property type="term" value="C:cell envelope"/>
    <property type="evidence" value="ECO:0007669"/>
    <property type="project" value="UniProtKB-SubCell"/>
</dbReference>
<keyword evidence="3" id="KW-0472">Membrane</keyword>
<evidence type="ECO:0000256" key="3">
    <source>
        <dbReference type="SAM" id="Phobius"/>
    </source>
</evidence>
<evidence type="ECO:0008006" key="8">
    <source>
        <dbReference type="Google" id="ProtNLM"/>
    </source>
</evidence>
<dbReference type="PANTHER" id="PTHR30386">
    <property type="entry name" value="MEMBRANE FUSION SUBUNIT OF EMRAB-TOLC MULTIDRUG EFFLUX PUMP"/>
    <property type="match status" value="1"/>
</dbReference>
<feature type="domain" description="Multidrug resistance protein MdtA-like barrel-sandwich hybrid" evidence="4">
    <location>
        <begin position="64"/>
        <end position="252"/>
    </location>
</feature>
<dbReference type="RefSeq" id="WP_062950822.1">
    <property type="nucleotide sequence ID" value="NZ_LPVY01000007.1"/>
</dbReference>
<protein>
    <recommendedName>
        <fullName evidence="8">Hemolysin D</fullName>
    </recommendedName>
</protein>
<accession>A0A154L6T3</accession>
<gene>
    <name evidence="6" type="ORF">AUP42_16465</name>
</gene>
<dbReference type="InterPro" id="IPR050739">
    <property type="entry name" value="MFP"/>
</dbReference>